<sequence length="370" mass="41213">MSSSQSPSSSPRGQQALLEAFFLPDLCNSRAVIILLALSEALVLALTLVESGLPQFSWQRFTVVSFFVQWVCLLSVAILCQLRVLLARLTTISASLVALLIIELVTLAVSLVGEWLWPLDRTYTDWPWVLRNLLISGVFGAMAMRYFYVQSQWRLKTQAELKSRLAALQANIRPHFFFNTLNTVTSLISVDPDKAEHLLLDLAQLFRAVLNNDDAQIPLAQEIELGRRYLGIEQVRLGNERLQVNWKLPQPLPAALKVPQLLLQPLLENAVYHGIQPSISGGWIEVELAQEGQTEESSAWWLTIRNSKPEGSGEAGNRLAHNNIRARLAALDEQARLEVDDQGEVYLARLRLPQSAGTGSAGETTTEENV</sequence>
<dbReference type="PANTHER" id="PTHR34220:SF7">
    <property type="entry name" value="SENSOR HISTIDINE KINASE YPDA"/>
    <property type="match status" value="1"/>
</dbReference>
<feature type="transmembrane region" description="Helical" evidence="1">
    <location>
        <begin position="129"/>
        <end position="148"/>
    </location>
</feature>
<keyword evidence="1" id="KW-1133">Transmembrane helix</keyword>
<feature type="transmembrane region" description="Helical" evidence="1">
    <location>
        <begin position="94"/>
        <end position="117"/>
    </location>
</feature>
<evidence type="ECO:0000313" key="4">
    <source>
        <dbReference type="Proteomes" id="UP001147830"/>
    </source>
</evidence>
<dbReference type="RefSeq" id="WP_260976138.1">
    <property type="nucleotide sequence ID" value="NZ_JAOANI010000015.1"/>
</dbReference>
<proteinExistence type="predicted"/>
<keyword evidence="3" id="KW-0808">Transferase</keyword>
<dbReference type="Gene3D" id="3.30.565.10">
    <property type="entry name" value="Histidine kinase-like ATPase, C-terminal domain"/>
    <property type="match status" value="1"/>
</dbReference>
<dbReference type="PANTHER" id="PTHR34220">
    <property type="entry name" value="SENSOR HISTIDINE KINASE YPDA"/>
    <property type="match status" value="1"/>
</dbReference>
<name>A0A9X3ARW1_9GAMM</name>
<dbReference type="InterPro" id="IPR036890">
    <property type="entry name" value="HATPase_C_sf"/>
</dbReference>
<dbReference type="EMBL" id="JAOANI010000015">
    <property type="protein sequence ID" value="MCT7359269.1"/>
    <property type="molecule type" value="Genomic_DNA"/>
</dbReference>
<keyword evidence="4" id="KW-1185">Reference proteome</keyword>
<dbReference type="GO" id="GO:0016020">
    <property type="term" value="C:membrane"/>
    <property type="evidence" value="ECO:0007669"/>
    <property type="project" value="InterPro"/>
</dbReference>
<evidence type="ECO:0000256" key="1">
    <source>
        <dbReference type="SAM" id="Phobius"/>
    </source>
</evidence>
<dbReference type="AlphaFoldDB" id="A0A9X3ARW1"/>
<evidence type="ECO:0000313" key="3">
    <source>
        <dbReference type="EMBL" id="MCT7359269.1"/>
    </source>
</evidence>
<keyword evidence="1" id="KW-0472">Membrane</keyword>
<feature type="domain" description="Signal transduction histidine kinase internal region" evidence="2">
    <location>
        <begin position="164"/>
        <end position="239"/>
    </location>
</feature>
<keyword evidence="1" id="KW-0812">Transmembrane</keyword>
<protein>
    <submittedName>
        <fullName evidence="3">Histidine kinase</fullName>
    </submittedName>
</protein>
<dbReference type="GO" id="GO:0000155">
    <property type="term" value="F:phosphorelay sensor kinase activity"/>
    <property type="evidence" value="ECO:0007669"/>
    <property type="project" value="InterPro"/>
</dbReference>
<gene>
    <name evidence="3" type="ORF">NYR02_09570</name>
</gene>
<evidence type="ECO:0000259" key="2">
    <source>
        <dbReference type="Pfam" id="PF06580"/>
    </source>
</evidence>
<reference evidence="3" key="1">
    <citation type="journal article" date="2022" name="Front. Microbiol.">
        <title>Genome-based taxonomic rearrangement of Oceanobacter-related bacteria including the description of Thalassolituus hydrocarbonoclasticus sp. nov. and Thalassolituus pacificus sp. nov. and emended description of the genus Thalassolituus.</title>
        <authorList>
            <person name="Dong C."/>
            <person name="Wei L."/>
            <person name="Wang J."/>
            <person name="Lai Q."/>
            <person name="Huang Z."/>
            <person name="Shao Z."/>
        </authorList>
    </citation>
    <scope>NUCLEOTIDE SEQUENCE</scope>
    <source>
        <strain evidence="3">59MF3M-4</strain>
    </source>
</reference>
<organism evidence="3 4">
    <name type="scientific">Thalassolituus pacificus</name>
    <dbReference type="NCBI Taxonomy" id="2975440"/>
    <lineage>
        <taxon>Bacteria</taxon>
        <taxon>Pseudomonadati</taxon>
        <taxon>Pseudomonadota</taxon>
        <taxon>Gammaproteobacteria</taxon>
        <taxon>Oceanospirillales</taxon>
        <taxon>Oceanospirillaceae</taxon>
        <taxon>Thalassolituus</taxon>
    </lineage>
</organism>
<reference evidence="3" key="2">
    <citation type="submission" date="2022-08" db="EMBL/GenBank/DDBJ databases">
        <authorList>
            <person name="Dong C."/>
        </authorList>
    </citation>
    <scope>NUCLEOTIDE SEQUENCE</scope>
    <source>
        <strain evidence="3">59MF3M-4</strain>
    </source>
</reference>
<feature type="transmembrane region" description="Helical" evidence="1">
    <location>
        <begin position="61"/>
        <end position="82"/>
    </location>
</feature>
<keyword evidence="3" id="KW-0418">Kinase</keyword>
<feature type="transmembrane region" description="Helical" evidence="1">
    <location>
        <begin position="31"/>
        <end position="49"/>
    </location>
</feature>
<dbReference type="InterPro" id="IPR050640">
    <property type="entry name" value="Bact_2-comp_sensor_kinase"/>
</dbReference>
<dbReference type="Pfam" id="PF06580">
    <property type="entry name" value="His_kinase"/>
    <property type="match status" value="1"/>
</dbReference>
<dbReference type="Proteomes" id="UP001147830">
    <property type="component" value="Unassembled WGS sequence"/>
</dbReference>
<accession>A0A9X3ARW1</accession>
<dbReference type="InterPro" id="IPR010559">
    <property type="entry name" value="Sig_transdc_His_kin_internal"/>
</dbReference>
<comment type="caution">
    <text evidence="3">The sequence shown here is derived from an EMBL/GenBank/DDBJ whole genome shotgun (WGS) entry which is preliminary data.</text>
</comment>